<protein>
    <recommendedName>
        <fullName evidence="3">SnoaL-like domain-containing protein</fullName>
    </recommendedName>
</protein>
<dbReference type="InterPro" id="IPR032710">
    <property type="entry name" value="NTF2-like_dom_sf"/>
</dbReference>
<organism evidence="1 2">
    <name type="scientific">Coprinopsis marcescibilis</name>
    <name type="common">Agaric fungus</name>
    <name type="synonym">Psathyrella marcescibilis</name>
    <dbReference type="NCBI Taxonomy" id="230819"/>
    <lineage>
        <taxon>Eukaryota</taxon>
        <taxon>Fungi</taxon>
        <taxon>Dikarya</taxon>
        <taxon>Basidiomycota</taxon>
        <taxon>Agaricomycotina</taxon>
        <taxon>Agaricomycetes</taxon>
        <taxon>Agaricomycetidae</taxon>
        <taxon>Agaricales</taxon>
        <taxon>Agaricineae</taxon>
        <taxon>Psathyrellaceae</taxon>
        <taxon>Coprinopsis</taxon>
    </lineage>
</organism>
<name>A0A5C3L0E6_COPMA</name>
<dbReference type="SUPFAM" id="SSF54427">
    <property type="entry name" value="NTF2-like"/>
    <property type="match status" value="1"/>
</dbReference>
<dbReference type="OrthoDB" id="10632906at2759"/>
<proteinExistence type="predicted"/>
<dbReference type="Proteomes" id="UP000307440">
    <property type="component" value="Unassembled WGS sequence"/>
</dbReference>
<gene>
    <name evidence="1" type="ORF">FA15DRAFT_755209</name>
</gene>
<dbReference type="AlphaFoldDB" id="A0A5C3L0E6"/>
<sequence length="157" mass="17285">MRNDSRIANDSSVAAEEVVARGLKWVEKLGLAIEAKDVEAGLDCFSDDAVLQFCHLPPTLPTRESRRAYLTWAYSMCPKVEVHVKNISVTPEQITCDFVETYHFTDGSSHPVDITAVLQEDLASGKLSQFKATGEIAHVVPKFVSHAGPIPDENSSW</sequence>
<keyword evidence="2" id="KW-1185">Reference proteome</keyword>
<evidence type="ECO:0000313" key="1">
    <source>
        <dbReference type="EMBL" id="TFK26185.1"/>
    </source>
</evidence>
<evidence type="ECO:0008006" key="3">
    <source>
        <dbReference type="Google" id="ProtNLM"/>
    </source>
</evidence>
<accession>A0A5C3L0E6</accession>
<dbReference type="Gene3D" id="3.10.450.50">
    <property type="match status" value="1"/>
</dbReference>
<dbReference type="EMBL" id="ML210177">
    <property type="protein sequence ID" value="TFK26185.1"/>
    <property type="molecule type" value="Genomic_DNA"/>
</dbReference>
<evidence type="ECO:0000313" key="2">
    <source>
        <dbReference type="Proteomes" id="UP000307440"/>
    </source>
</evidence>
<reference evidence="1 2" key="1">
    <citation type="journal article" date="2019" name="Nat. Ecol. Evol.">
        <title>Megaphylogeny resolves global patterns of mushroom evolution.</title>
        <authorList>
            <person name="Varga T."/>
            <person name="Krizsan K."/>
            <person name="Foldi C."/>
            <person name="Dima B."/>
            <person name="Sanchez-Garcia M."/>
            <person name="Sanchez-Ramirez S."/>
            <person name="Szollosi G.J."/>
            <person name="Szarkandi J.G."/>
            <person name="Papp V."/>
            <person name="Albert L."/>
            <person name="Andreopoulos W."/>
            <person name="Angelini C."/>
            <person name="Antonin V."/>
            <person name="Barry K.W."/>
            <person name="Bougher N.L."/>
            <person name="Buchanan P."/>
            <person name="Buyck B."/>
            <person name="Bense V."/>
            <person name="Catcheside P."/>
            <person name="Chovatia M."/>
            <person name="Cooper J."/>
            <person name="Damon W."/>
            <person name="Desjardin D."/>
            <person name="Finy P."/>
            <person name="Geml J."/>
            <person name="Haridas S."/>
            <person name="Hughes K."/>
            <person name="Justo A."/>
            <person name="Karasinski D."/>
            <person name="Kautmanova I."/>
            <person name="Kiss B."/>
            <person name="Kocsube S."/>
            <person name="Kotiranta H."/>
            <person name="LaButti K.M."/>
            <person name="Lechner B.E."/>
            <person name="Liimatainen K."/>
            <person name="Lipzen A."/>
            <person name="Lukacs Z."/>
            <person name="Mihaltcheva S."/>
            <person name="Morgado L.N."/>
            <person name="Niskanen T."/>
            <person name="Noordeloos M.E."/>
            <person name="Ohm R.A."/>
            <person name="Ortiz-Santana B."/>
            <person name="Ovrebo C."/>
            <person name="Racz N."/>
            <person name="Riley R."/>
            <person name="Savchenko A."/>
            <person name="Shiryaev A."/>
            <person name="Soop K."/>
            <person name="Spirin V."/>
            <person name="Szebenyi C."/>
            <person name="Tomsovsky M."/>
            <person name="Tulloss R.E."/>
            <person name="Uehling J."/>
            <person name="Grigoriev I.V."/>
            <person name="Vagvolgyi C."/>
            <person name="Papp T."/>
            <person name="Martin F.M."/>
            <person name="Miettinen O."/>
            <person name="Hibbett D.S."/>
            <person name="Nagy L.G."/>
        </authorList>
    </citation>
    <scope>NUCLEOTIDE SEQUENCE [LARGE SCALE GENOMIC DNA]</scope>
    <source>
        <strain evidence="1 2">CBS 121175</strain>
    </source>
</reference>